<evidence type="ECO:0000256" key="1">
    <source>
        <dbReference type="SAM" id="Phobius"/>
    </source>
</evidence>
<keyword evidence="3" id="KW-1185">Reference proteome</keyword>
<accession>A0A6M0JYU9</accession>
<evidence type="ECO:0000313" key="3">
    <source>
        <dbReference type="Proteomes" id="UP000483379"/>
    </source>
</evidence>
<comment type="caution">
    <text evidence="2">The sequence shown here is derived from an EMBL/GenBank/DDBJ whole genome shotgun (WGS) entry which is preliminary data.</text>
</comment>
<dbReference type="RefSeq" id="WP_164453100.1">
    <property type="nucleotide sequence ID" value="NZ_JAAIJQ010000031.1"/>
</dbReference>
<feature type="transmembrane region" description="Helical" evidence="1">
    <location>
        <begin position="17"/>
        <end position="36"/>
    </location>
</feature>
<proteinExistence type="predicted"/>
<gene>
    <name evidence="2" type="ORF">G3446_12145</name>
</gene>
<reference evidence="2 3" key="1">
    <citation type="submission" date="2020-02" db="EMBL/GenBank/DDBJ databases">
        <title>Genome sequences of Thiorhodococcus mannitoliphagus and Thiorhodococcus minor, purple sulfur photosynthetic bacteria in the gammaproteobacterial family, Chromatiaceae.</title>
        <authorList>
            <person name="Aviles F.A."/>
            <person name="Meyer T.E."/>
            <person name="Kyndt J.A."/>
        </authorList>
    </citation>
    <scope>NUCLEOTIDE SEQUENCE [LARGE SCALE GENOMIC DNA]</scope>
    <source>
        <strain evidence="2 3">DSM 11518</strain>
    </source>
</reference>
<sequence length="86" mass="10065">MTERTHWLYRPENRPKLWALLMVILALVLLPELFVHHHAHFPQLGFELDTQVGFHAWYGFIACAAMVVAAKVLGIFLKRPDDYYDD</sequence>
<name>A0A6M0JYU9_9GAMM</name>
<keyword evidence="1" id="KW-0472">Membrane</keyword>
<keyword evidence="1" id="KW-0812">Transmembrane</keyword>
<keyword evidence="1" id="KW-1133">Transmembrane helix</keyword>
<dbReference type="Proteomes" id="UP000483379">
    <property type="component" value="Unassembled WGS sequence"/>
</dbReference>
<dbReference type="AlphaFoldDB" id="A0A6M0JYU9"/>
<feature type="transmembrane region" description="Helical" evidence="1">
    <location>
        <begin position="56"/>
        <end position="77"/>
    </location>
</feature>
<protein>
    <submittedName>
        <fullName evidence="2">Uncharacterized protein</fullName>
    </submittedName>
</protein>
<organism evidence="2 3">
    <name type="scientific">Thiorhodococcus minor</name>
    <dbReference type="NCBI Taxonomy" id="57489"/>
    <lineage>
        <taxon>Bacteria</taxon>
        <taxon>Pseudomonadati</taxon>
        <taxon>Pseudomonadota</taxon>
        <taxon>Gammaproteobacteria</taxon>
        <taxon>Chromatiales</taxon>
        <taxon>Chromatiaceae</taxon>
        <taxon>Thiorhodococcus</taxon>
    </lineage>
</organism>
<dbReference type="EMBL" id="JAAIJQ010000031">
    <property type="protein sequence ID" value="NEV62632.1"/>
    <property type="molecule type" value="Genomic_DNA"/>
</dbReference>
<evidence type="ECO:0000313" key="2">
    <source>
        <dbReference type="EMBL" id="NEV62632.1"/>
    </source>
</evidence>